<dbReference type="RefSeq" id="WP_034829403.1">
    <property type="nucleotide sequence ID" value="NZ_ANZB01000009.1"/>
</dbReference>
<dbReference type="Proteomes" id="UP000028042">
    <property type="component" value="Unassembled WGS sequence"/>
</dbReference>
<evidence type="ECO:0000313" key="4">
    <source>
        <dbReference type="Proteomes" id="UP000028042"/>
    </source>
</evidence>
<dbReference type="KEGG" id="cpae:CPAST_c13000"/>
<feature type="transmembrane region" description="Helical" evidence="1">
    <location>
        <begin position="65"/>
        <end position="84"/>
    </location>
</feature>
<keyword evidence="1" id="KW-0472">Membrane</keyword>
<keyword evidence="5" id="KW-1185">Reference proteome</keyword>
<gene>
    <name evidence="2" type="ORF">CLPA_c13000</name>
    <name evidence="3" type="ORF">CP6013_01854</name>
</gene>
<dbReference type="PATRIC" id="fig|1262449.7.peg.1322"/>
<dbReference type="EMBL" id="JPGY02000001">
    <property type="protein sequence ID" value="KRU12606.1"/>
    <property type="molecule type" value="Genomic_DNA"/>
</dbReference>
<sequence length="172" mass="19502">MAKTRTSNITKGGLYTALSLLFIYLSNILPTNKFFILVIVSCIIPISIITTNFRNSITIYAATSLLSLLLLGIKLNVLSYIIFFGSYGFIKYYIEKVNKLPLEILLKLIFANLCGAVIYLIYKLIFVVDIIAAIKFPVAVLIIAMEVVFLLYDYALTLFISYVNKNYLKRLK</sequence>
<evidence type="ECO:0000313" key="5">
    <source>
        <dbReference type="Proteomes" id="UP000030905"/>
    </source>
</evidence>
<feature type="transmembrane region" description="Helical" evidence="1">
    <location>
        <begin position="12"/>
        <end position="29"/>
    </location>
</feature>
<name>A0A0H3J1V7_CLOPA</name>
<accession>A0A0H3J1V7</accession>
<keyword evidence="1" id="KW-0812">Transmembrane</keyword>
<dbReference type="eggNOG" id="ENOG50335CG">
    <property type="taxonomic scope" value="Bacteria"/>
</dbReference>
<dbReference type="KEGG" id="cpat:CLPA_c13000"/>
<reference evidence="3" key="2">
    <citation type="submission" date="2015-10" db="EMBL/GenBank/DDBJ databases">
        <title>Improved Draft Genome Sequence of Clostridium pasteurianum Strain ATCC 6013 (DSM 525) Using a Hybrid Next-Generation Sequencing Approach.</title>
        <authorList>
            <person name="Pyne M.E."/>
            <person name="Utturkar S.M."/>
            <person name="Brown S.D."/>
            <person name="Moo-Young M."/>
            <person name="Chung D.A."/>
            <person name="Chou P.C."/>
        </authorList>
    </citation>
    <scope>NUCLEOTIDE SEQUENCE</scope>
    <source>
        <strain evidence="3">ATCC 6013</strain>
    </source>
</reference>
<feature type="transmembrane region" description="Helical" evidence="1">
    <location>
        <begin position="138"/>
        <end position="163"/>
    </location>
</feature>
<keyword evidence="1" id="KW-1133">Transmembrane helix</keyword>
<feature type="transmembrane region" description="Helical" evidence="1">
    <location>
        <begin position="35"/>
        <end position="53"/>
    </location>
</feature>
<dbReference type="AlphaFoldDB" id="A0A0H3J1V7"/>
<reference evidence="3 4" key="3">
    <citation type="journal article" name="Genome Announc.">
        <title>Improved Draft Genome Sequence of Clostridium pasteurianum Strain ATCC 6013 (DSM 525) Using a Hybrid Next-Generation Sequencing Approach.</title>
        <authorList>
            <person name="Pyne M.E."/>
            <person name="Utturkar S."/>
            <person name="Brown S.D."/>
            <person name="Moo-Young M."/>
            <person name="Chung D.A."/>
            <person name="Chou C.P."/>
        </authorList>
    </citation>
    <scope>NUCLEOTIDE SEQUENCE [LARGE SCALE GENOMIC DNA]</scope>
    <source>
        <strain evidence="3 4">ATCC 6013</strain>
    </source>
</reference>
<evidence type="ECO:0000313" key="3">
    <source>
        <dbReference type="EMBL" id="KRU12606.1"/>
    </source>
</evidence>
<dbReference type="GeneID" id="93073479"/>
<feature type="transmembrane region" description="Helical" evidence="1">
    <location>
        <begin position="104"/>
        <end position="126"/>
    </location>
</feature>
<dbReference type="EMBL" id="CP009268">
    <property type="protein sequence ID" value="AJA51387.1"/>
    <property type="molecule type" value="Genomic_DNA"/>
</dbReference>
<proteinExistence type="predicted"/>
<organism evidence="2 5">
    <name type="scientific">Clostridium pasteurianum DSM 525 = ATCC 6013</name>
    <dbReference type="NCBI Taxonomy" id="1262449"/>
    <lineage>
        <taxon>Bacteria</taxon>
        <taxon>Bacillati</taxon>
        <taxon>Bacillota</taxon>
        <taxon>Clostridia</taxon>
        <taxon>Eubacteriales</taxon>
        <taxon>Clostridiaceae</taxon>
        <taxon>Clostridium</taxon>
    </lineage>
</organism>
<evidence type="ECO:0000256" key="1">
    <source>
        <dbReference type="SAM" id="Phobius"/>
    </source>
</evidence>
<evidence type="ECO:0000313" key="2">
    <source>
        <dbReference type="EMBL" id="AJA51387.1"/>
    </source>
</evidence>
<dbReference type="Proteomes" id="UP000030905">
    <property type="component" value="Chromosome"/>
</dbReference>
<protein>
    <submittedName>
        <fullName evidence="2">Uncharacterized protein</fullName>
    </submittedName>
</protein>
<reference evidence="2 5" key="1">
    <citation type="journal article" date="2015" name="Genome Announc.">
        <title>Complete Genome Sequence of the Nitrogen-Fixing and Solvent-Producing Clostridium pasteurianum DSM 525.</title>
        <authorList>
            <person name="Poehlein A."/>
            <person name="Grosse-Honebrink A."/>
            <person name="Zhang Y."/>
            <person name="Minton N.P."/>
            <person name="Daniel R."/>
        </authorList>
    </citation>
    <scope>NUCLEOTIDE SEQUENCE [LARGE SCALE GENOMIC DNA]</scope>
    <source>
        <strain evidence="2">DSM 525</strain>
        <strain evidence="5">DSM 525 / ATCC 6013</strain>
    </source>
</reference>